<evidence type="ECO:0000313" key="3">
    <source>
        <dbReference type="Proteomes" id="UP001433268"/>
    </source>
</evidence>
<keyword evidence="3" id="KW-1185">Reference proteome</keyword>
<dbReference type="RefSeq" id="XP_066673585.1">
    <property type="nucleotide sequence ID" value="XM_066806289.1"/>
</dbReference>
<protein>
    <submittedName>
        <fullName evidence="2">Uncharacterized protein</fullName>
    </submittedName>
</protein>
<name>A0ABR1X872_9PEZI</name>
<dbReference type="GeneID" id="92039349"/>
<evidence type="ECO:0000256" key="1">
    <source>
        <dbReference type="SAM" id="MobiDB-lite"/>
    </source>
</evidence>
<accession>A0ABR1X872</accession>
<proteinExistence type="predicted"/>
<organism evidence="2 3">
    <name type="scientific">Apiospora hydei</name>
    <dbReference type="NCBI Taxonomy" id="1337664"/>
    <lineage>
        <taxon>Eukaryota</taxon>
        <taxon>Fungi</taxon>
        <taxon>Dikarya</taxon>
        <taxon>Ascomycota</taxon>
        <taxon>Pezizomycotina</taxon>
        <taxon>Sordariomycetes</taxon>
        <taxon>Xylariomycetidae</taxon>
        <taxon>Amphisphaeriales</taxon>
        <taxon>Apiosporaceae</taxon>
        <taxon>Apiospora</taxon>
    </lineage>
</organism>
<sequence>MGQEADADAATGRLDWFVRVLCCWELAVPAVRNFARAALLIEEAIFQKTRFEAAERRADPEAAKKENKAGKDAKDAKEAAEPLVAVAVAVCLLAIGVTDRGNVALAERAASGAGASRLLVAATAPNE</sequence>
<dbReference type="EMBL" id="JAQQWN010000003">
    <property type="protein sequence ID" value="KAK8091613.1"/>
    <property type="molecule type" value="Genomic_DNA"/>
</dbReference>
<comment type="caution">
    <text evidence="2">The sequence shown here is derived from an EMBL/GenBank/DDBJ whole genome shotgun (WGS) entry which is preliminary data.</text>
</comment>
<reference evidence="2 3" key="1">
    <citation type="submission" date="2023-01" db="EMBL/GenBank/DDBJ databases">
        <title>Analysis of 21 Apiospora genomes using comparative genomics revels a genus with tremendous synthesis potential of carbohydrate active enzymes and secondary metabolites.</title>
        <authorList>
            <person name="Sorensen T."/>
        </authorList>
    </citation>
    <scope>NUCLEOTIDE SEQUENCE [LARGE SCALE GENOMIC DNA]</scope>
    <source>
        <strain evidence="2 3">CBS 114990</strain>
    </source>
</reference>
<gene>
    <name evidence="2" type="ORF">PG997_001974</name>
</gene>
<feature type="region of interest" description="Disordered" evidence="1">
    <location>
        <begin position="55"/>
        <end position="75"/>
    </location>
</feature>
<dbReference type="Proteomes" id="UP001433268">
    <property type="component" value="Unassembled WGS sequence"/>
</dbReference>
<evidence type="ECO:0000313" key="2">
    <source>
        <dbReference type="EMBL" id="KAK8091613.1"/>
    </source>
</evidence>